<name>A0A317XFS0_9BASI</name>
<proteinExistence type="predicted"/>
<protein>
    <submittedName>
        <fullName evidence="1">Uncharacterized protein</fullName>
    </submittedName>
</protein>
<dbReference type="InParanoid" id="A0A317XFS0"/>
<accession>A0A317XFS0</accession>
<sequence>MQPSTFFDSAPKLNLLSTDSCLASYLQSWHLTCRDERLRSTGLDSCISEVLYFRRTAVIAEEPGHLHVLLRKARNAHTSDLTRLGRLVPLRSPVLAHASGLYDSPSCLRPLPPGASVIRRSLVRPDQRGGVLTVLMRSATLHVSRAADAARLQAPRPCSFAVSN</sequence>
<gene>
    <name evidence="1" type="ORF">BCV70DRAFT_203021</name>
</gene>
<reference evidence="1 2" key="1">
    <citation type="journal article" date="2018" name="Mol. Biol. Evol.">
        <title>Broad Genomic Sampling Reveals a Smut Pathogenic Ancestry of the Fungal Clade Ustilaginomycotina.</title>
        <authorList>
            <person name="Kijpornyongpan T."/>
            <person name="Mondo S.J."/>
            <person name="Barry K."/>
            <person name="Sandor L."/>
            <person name="Lee J."/>
            <person name="Lipzen A."/>
            <person name="Pangilinan J."/>
            <person name="LaButti K."/>
            <person name="Hainaut M."/>
            <person name="Henrissat B."/>
            <person name="Grigoriev I.V."/>
            <person name="Spatafora J.W."/>
            <person name="Aime M.C."/>
        </authorList>
    </citation>
    <scope>NUCLEOTIDE SEQUENCE [LARGE SCALE GENOMIC DNA]</scope>
    <source>
        <strain evidence="1 2">MCA 3645</strain>
    </source>
</reference>
<keyword evidence="2" id="KW-1185">Reference proteome</keyword>
<organism evidence="1 2">
    <name type="scientific">Testicularia cyperi</name>
    <dbReference type="NCBI Taxonomy" id="1882483"/>
    <lineage>
        <taxon>Eukaryota</taxon>
        <taxon>Fungi</taxon>
        <taxon>Dikarya</taxon>
        <taxon>Basidiomycota</taxon>
        <taxon>Ustilaginomycotina</taxon>
        <taxon>Ustilaginomycetes</taxon>
        <taxon>Ustilaginales</taxon>
        <taxon>Anthracoideaceae</taxon>
        <taxon>Testicularia</taxon>
    </lineage>
</organism>
<evidence type="ECO:0000313" key="2">
    <source>
        <dbReference type="Proteomes" id="UP000246740"/>
    </source>
</evidence>
<dbReference type="EMBL" id="KZ819213">
    <property type="protein sequence ID" value="PWY97246.1"/>
    <property type="molecule type" value="Genomic_DNA"/>
</dbReference>
<dbReference type="Proteomes" id="UP000246740">
    <property type="component" value="Unassembled WGS sequence"/>
</dbReference>
<evidence type="ECO:0000313" key="1">
    <source>
        <dbReference type="EMBL" id="PWY97246.1"/>
    </source>
</evidence>
<dbReference type="AlphaFoldDB" id="A0A317XFS0"/>